<dbReference type="Gene3D" id="3.30.390.80">
    <property type="entry name" value="DNA repair protein Rad52/59/22"/>
    <property type="match status" value="1"/>
</dbReference>
<dbReference type="AlphaFoldDB" id="A0A550CBP6"/>
<organism evidence="5 6">
    <name type="scientific">Schizophyllum amplum</name>
    <dbReference type="NCBI Taxonomy" id="97359"/>
    <lineage>
        <taxon>Eukaryota</taxon>
        <taxon>Fungi</taxon>
        <taxon>Dikarya</taxon>
        <taxon>Basidiomycota</taxon>
        <taxon>Agaricomycotina</taxon>
        <taxon>Agaricomycetes</taxon>
        <taxon>Agaricomycetidae</taxon>
        <taxon>Agaricales</taxon>
        <taxon>Schizophyllaceae</taxon>
        <taxon>Schizophyllum</taxon>
    </lineage>
</organism>
<keyword evidence="3" id="KW-0233">DNA recombination</keyword>
<dbReference type="GO" id="GO:0006312">
    <property type="term" value="P:mitotic recombination"/>
    <property type="evidence" value="ECO:0007669"/>
    <property type="project" value="TreeGrafter"/>
</dbReference>
<comment type="similarity">
    <text evidence="1">Belongs to the RAD52 family.</text>
</comment>
<dbReference type="STRING" id="97359.A0A550CBP6"/>
<dbReference type="GO" id="GO:0003697">
    <property type="term" value="F:single-stranded DNA binding"/>
    <property type="evidence" value="ECO:0007669"/>
    <property type="project" value="UniProtKB-ARBA"/>
</dbReference>
<accession>A0A550CBP6</accession>
<gene>
    <name evidence="5" type="ORF">BD626DRAFT_404257</name>
</gene>
<evidence type="ECO:0000313" key="6">
    <source>
        <dbReference type="Proteomes" id="UP000320762"/>
    </source>
</evidence>
<dbReference type="GO" id="GO:0005634">
    <property type="term" value="C:nucleus"/>
    <property type="evidence" value="ECO:0007669"/>
    <property type="project" value="TreeGrafter"/>
</dbReference>
<dbReference type="OrthoDB" id="206565at2759"/>
<dbReference type="InterPro" id="IPR041247">
    <property type="entry name" value="Rad52_fam"/>
</dbReference>
<dbReference type="GO" id="GO:0000724">
    <property type="term" value="P:double-strand break repair via homologous recombination"/>
    <property type="evidence" value="ECO:0007669"/>
    <property type="project" value="TreeGrafter"/>
</dbReference>
<evidence type="ECO:0000256" key="3">
    <source>
        <dbReference type="ARBA" id="ARBA00023172"/>
    </source>
</evidence>
<dbReference type="Pfam" id="PF04098">
    <property type="entry name" value="Rad52_Rad22"/>
    <property type="match status" value="1"/>
</dbReference>
<dbReference type="PANTHER" id="PTHR12132">
    <property type="entry name" value="DNA REPAIR AND RECOMBINATION PROTEIN RAD52, RAD59"/>
    <property type="match status" value="1"/>
</dbReference>
<sequence>MHGGGLQIKQESAVASTSASAASHAGGLTTDSQFNIQAFKHKLNQKLGPEYLSTRPGGGGTKLTYTAGWQIINLANEVFGFNGWSTNVISLTTDFIDEKNGRYSVGVTSIVRVTLRDGAFHEDIGYGQGDNQPNKGQALDKAKKEAVTDGMKRALRHFGNVLGNCLYDKSYTDRVAKM</sequence>
<dbReference type="EMBL" id="VDMD01000013">
    <property type="protein sequence ID" value="TRM62228.1"/>
    <property type="molecule type" value="Genomic_DNA"/>
</dbReference>
<dbReference type="FunFam" id="3.30.390.80:FF:000001">
    <property type="entry name" value="DNA repair protein RAD52 homolog"/>
    <property type="match status" value="1"/>
</dbReference>
<feature type="non-terminal residue" evidence="5">
    <location>
        <position position="178"/>
    </location>
</feature>
<keyword evidence="4" id="KW-0234">DNA repair</keyword>
<keyword evidence="6" id="KW-1185">Reference proteome</keyword>
<evidence type="ECO:0000256" key="2">
    <source>
        <dbReference type="ARBA" id="ARBA00022763"/>
    </source>
</evidence>
<dbReference type="InterPro" id="IPR007232">
    <property type="entry name" value="Rad52_Rad59_Rad22"/>
</dbReference>
<comment type="caution">
    <text evidence="5">The sequence shown here is derived from an EMBL/GenBank/DDBJ whole genome shotgun (WGS) entry which is preliminary data.</text>
</comment>
<protein>
    <recommendedName>
        <fullName evidence="7">Rad52/22 double-strand break repair protein</fullName>
    </recommendedName>
</protein>
<proteinExistence type="inferred from homology"/>
<evidence type="ECO:0000313" key="5">
    <source>
        <dbReference type="EMBL" id="TRM62228.1"/>
    </source>
</evidence>
<dbReference type="SUPFAM" id="SSF54768">
    <property type="entry name" value="dsRNA-binding domain-like"/>
    <property type="match status" value="1"/>
</dbReference>
<keyword evidence="2" id="KW-0227">DNA damage</keyword>
<dbReference type="GO" id="GO:0045002">
    <property type="term" value="P:double-strand break repair via single-strand annealing"/>
    <property type="evidence" value="ECO:0007669"/>
    <property type="project" value="TreeGrafter"/>
</dbReference>
<dbReference type="InterPro" id="IPR042525">
    <property type="entry name" value="Rad52_Rad59_Rad22_sf"/>
</dbReference>
<evidence type="ECO:0000256" key="1">
    <source>
        <dbReference type="ARBA" id="ARBA00006638"/>
    </source>
</evidence>
<dbReference type="Proteomes" id="UP000320762">
    <property type="component" value="Unassembled WGS sequence"/>
</dbReference>
<dbReference type="PANTHER" id="PTHR12132:SF1">
    <property type="entry name" value="DNA REPAIR PROTEIN RAD52 HOMOLOG"/>
    <property type="match status" value="1"/>
</dbReference>
<evidence type="ECO:0000256" key="4">
    <source>
        <dbReference type="ARBA" id="ARBA00023204"/>
    </source>
</evidence>
<evidence type="ECO:0008006" key="7">
    <source>
        <dbReference type="Google" id="ProtNLM"/>
    </source>
</evidence>
<reference evidence="5 6" key="1">
    <citation type="journal article" date="2019" name="New Phytol.">
        <title>Comparative genomics reveals unique wood-decay strategies and fruiting body development in the Schizophyllaceae.</title>
        <authorList>
            <person name="Almasi E."/>
            <person name="Sahu N."/>
            <person name="Krizsan K."/>
            <person name="Balint B."/>
            <person name="Kovacs G.M."/>
            <person name="Kiss B."/>
            <person name="Cseklye J."/>
            <person name="Drula E."/>
            <person name="Henrissat B."/>
            <person name="Nagy I."/>
            <person name="Chovatia M."/>
            <person name="Adam C."/>
            <person name="LaButti K."/>
            <person name="Lipzen A."/>
            <person name="Riley R."/>
            <person name="Grigoriev I.V."/>
            <person name="Nagy L.G."/>
        </authorList>
    </citation>
    <scope>NUCLEOTIDE SEQUENCE [LARGE SCALE GENOMIC DNA]</scope>
    <source>
        <strain evidence="5 6">NL-1724</strain>
    </source>
</reference>
<name>A0A550CBP6_9AGAR</name>